<dbReference type="PATRIC" id="fig|1194404.4.peg.1024"/>
<sequence>GWMDSPLLIDLPGGRLSIEWAGPGHPVMMTGPATRVYEGQVRL</sequence>
<reference evidence="1 2" key="1">
    <citation type="journal article" date="2013" name="PLoS Pathog.">
        <title>Genomic analysis of the Kiwifruit pathogen Pseudomonas syringae pv. actinidiae provides insight into the origins of an emergent plant disease.</title>
        <authorList>
            <person name="McCann H.C."/>
            <person name="Rikkerink E.H."/>
            <person name="Bertels F."/>
            <person name="Fiers M."/>
            <person name="Lu A."/>
            <person name="Rees-George J."/>
            <person name="Andersen M.T."/>
            <person name="Gleave A.P."/>
            <person name="Haubold B."/>
            <person name="Wohlers M.W."/>
            <person name="Guttman D.S."/>
            <person name="Wang P.W."/>
            <person name="Straub C."/>
            <person name="Vanneste J.L."/>
            <person name="Rainey P.B."/>
            <person name="Templeton M.D."/>
        </authorList>
    </citation>
    <scope>NUCLEOTIDE SEQUENCE [LARGE SCALE GENOMIC DNA]</scope>
    <source>
        <strain evidence="1 2">ICMP 18807</strain>
    </source>
</reference>
<name>S6V1Z9_PSESF</name>
<protein>
    <submittedName>
        <fullName evidence="1">Diaminopimelate epimerase</fullName>
        <ecNumber evidence="1">5.1.1.7</ecNumber>
    </submittedName>
</protein>
<accession>S6V1Z9</accession>
<dbReference type="SUPFAM" id="SSF54506">
    <property type="entry name" value="Diaminopimelate epimerase-like"/>
    <property type="match status" value="1"/>
</dbReference>
<dbReference type="EMBL" id="AOKG01000322">
    <property type="protein sequence ID" value="EPN61815.1"/>
    <property type="molecule type" value="Genomic_DNA"/>
</dbReference>
<dbReference type="Proteomes" id="UP000015729">
    <property type="component" value="Unassembled WGS sequence"/>
</dbReference>
<gene>
    <name evidence="1" type="primary">dapF</name>
    <name evidence="1" type="ORF">A244_04914</name>
</gene>
<dbReference type="AlphaFoldDB" id="S6V1Z9"/>
<comment type="caution">
    <text evidence="1">The sequence shown here is derived from an EMBL/GenBank/DDBJ whole genome shotgun (WGS) entry which is preliminary data.</text>
</comment>
<proteinExistence type="predicted"/>
<dbReference type="Gene3D" id="3.10.310.10">
    <property type="entry name" value="Diaminopimelate Epimerase, Chain A, domain 1"/>
    <property type="match status" value="1"/>
</dbReference>
<evidence type="ECO:0000313" key="2">
    <source>
        <dbReference type="Proteomes" id="UP000015729"/>
    </source>
</evidence>
<evidence type="ECO:0000313" key="1">
    <source>
        <dbReference type="EMBL" id="EPN61815.1"/>
    </source>
</evidence>
<organism evidence="1 2">
    <name type="scientific">Pseudomonas syringae pv. actinidiae ICMP 18807</name>
    <dbReference type="NCBI Taxonomy" id="1194404"/>
    <lineage>
        <taxon>Bacteria</taxon>
        <taxon>Pseudomonadati</taxon>
        <taxon>Pseudomonadota</taxon>
        <taxon>Gammaproteobacteria</taxon>
        <taxon>Pseudomonadales</taxon>
        <taxon>Pseudomonadaceae</taxon>
        <taxon>Pseudomonas</taxon>
        <taxon>Pseudomonas syringae</taxon>
    </lineage>
</organism>
<feature type="non-terminal residue" evidence="1">
    <location>
        <position position="1"/>
    </location>
</feature>
<dbReference type="EC" id="5.1.1.7" evidence="1"/>
<keyword evidence="1" id="KW-0413">Isomerase</keyword>
<dbReference type="GO" id="GO:0008837">
    <property type="term" value="F:diaminopimelate epimerase activity"/>
    <property type="evidence" value="ECO:0007669"/>
    <property type="project" value="UniProtKB-EC"/>
</dbReference>